<dbReference type="EMBL" id="WFKK01000093">
    <property type="protein sequence ID" value="KAB7884250.1"/>
    <property type="molecule type" value="Genomic_DNA"/>
</dbReference>
<dbReference type="AlphaFoldDB" id="A0A6L4WMY8"/>
<proteinExistence type="predicted"/>
<feature type="non-terminal residue" evidence="1">
    <location>
        <position position="258"/>
    </location>
</feature>
<comment type="caution">
    <text evidence="1">The sequence shown here is derived from an EMBL/GenBank/DDBJ whole genome shotgun (WGS) entry which is preliminary data.</text>
</comment>
<name>A0A6L4WMY8_9BACT</name>
<dbReference type="Proteomes" id="UP000472839">
    <property type="component" value="Unassembled WGS sequence"/>
</dbReference>
<dbReference type="RefSeq" id="WP_152279949.1">
    <property type="nucleotide sequence ID" value="NZ_WFKK01000093.1"/>
</dbReference>
<accession>A0A6L4WMY8</accession>
<organism evidence="1 2">
    <name type="scientific">Poseidonibacter ostreae</name>
    <dbReference type="NCBI Taxonomy" id="2654171"/>
    <lineage>
        <taxon>Bacteria</taxon>
        <taxon>Pseudomonadati</taxon>
        <taxon>Campylobacterota</taxon>
        <taxon>Epsilonproteobacteria</taxon>
        <taxon>Campylobacterales</taxon>
        <taxon>Arcobacteraceae</taxon>
        <taxon>Poseidonibacter</taxon>
    </lineage>
</organism>
<protein>
    <recommendedName>
        <fullName evidence="3">DUF945 family protein</fullName>
    </recommendedName>
</protein>
<evidence type="ECO:0008006" key="3">
    <source>
        <dbReference type="Google" id="ProtNLM"/>
    </source>
</evidence>
<gene>
    <name evidence="1" type="ORF">GBG19_16030</name>
</gene>
<evidence type="ECO:0000313" key="1">
    <source>
        <dbReference type="EMBL" id="KAB7884250.1"/>
    </source>
</evidence>
<sequence>MSKKAILGIIVLIAFILAPLGIRNIVDTTIKSQKLELNDKGILLSIDNTQGYLNSVRDFTLTITNEVKFKEYLTDILLEKYPVYEVFINNFRKSDSKKFDEFLKGIVFKGNIKSSNINPSSDIEVYTYLDKFSDEIMSKIKEDKESSKFILSFLEEESLALTILFDNEVKVKTLSLKDIDENIKTTSKSGKEVKGKFEILGHKLINNSNDKAIIADLKLDKINISINAKNNVVFLIKDIEYNMNYENQFINNGELGIK</sequence>
<reference evidence="1 2" key="1">
    <citation type="submission" date="2019-10" db="EMBL/GenBank/DDBJ databases">
        <title>Poseidonibacter ostreae sp. nov., isolated from the gut of the Ostrea denselamellosa.</title>
        <authorList>
            <person name="Choi A."/>
        </authorList>
    </citation>
    <scope>NUCLEOTIDE SEQUENCE [LARGE SCALE GENOMIC DNA]</scope>
    <source>
        <strain evidence="1 2">SJOD-M-33</strain>
    </source>
</reference>
<evidence type="ECO:0000313" key="2">
    <source>
        <dbReference type="Proteomes" id="UP000472839"/>
    </source>
</evidence>